<evidence type="ECO:0000256" key="8">
    <source>
        <dbReference type="PROSITE-ProRule" id="PRU00042"/>
    </source>
</evidence>
<dbReference type="PROSITE" id="PS50157">
    <property type="entry name" value="ZINC_FINGER_C2H2_2"/>
    <property type="match status" value="5"/>
</dbReference>
<dbReference type="GO" id="GO:0005634">
    <property type="term" value="C:nucleus"/>
    <property type="evidence" value="ECO:0007669"/>
    <property type="project" value="UniProtKB-SubCell"/>
</dbReference>
<feature type="domain" description="C2H2-type" evidence="11">
    <location>
        <begin position="435"/>
        <end position="462"/>
    </location>
</feature>
<dbReference type="GO" id="GO:0006355">
    <property type="term" value="P:regulation of DNA-templated transcription"/>
    <property type="evidence" value="ECO:0007669"/>
    <property type="project" value="UniProtKB-ARBA"/>
</dbReference>
<evidence type="ECO:0000256" key="3">
    <source>
        <dbReference type="ARBA" id="ARBA00022737"/>
    </source>
</evidence>
<dbReference type="SUPFAM" id="SSF57667">
    <property type="entry name" value="beta-beta-alpha zinc fingers"/>
    <property type="match status" value="3"/>
</dbReference>
<evidence type="ECO:0000259" key="12">
    <source>
        <dbReference type="PROSITE" id="PS51915"/>
    </source>
</evidence>
<dbReference type="PROSITE" id="PS51915">
    <property type="entry name" value="ZAD"/>
    <property type="match status" value="1"/>
</dbReference>
<evidence type="ECO:0000313" key="13">
    <source>
        <dbReference type="Proteomes" id="UP000504634"/>
    </source>
</evidence>
<evidence type="ECO:0000256" key="2">
    <source>
        <dbReference type="ARBA" id="ARBA00022723"/>
    </source>
</evidence>
<dbReference type="Gene3D" id="3.30.160.60">
    <property type="entry name" value="Classic Zinc Finger"/>
    <property type="match status" value="5"/>
</dbReference>
<evidence type="ECO:0000256" key="9">
    <source>
        <dbReference type="PROSITE-ProRule" id="PRU01263"/>
    </source>
</evidence>
<dbReference type="PROSITE" id="PS00028">
    <property type="entry name" value="ZINC_FINGER_C2H2_1"/>
    <property type="match status" value="5"/>
</dbReference>
<feature type="region of interest" description="Disordered" evidence="10">
    <location>
        <begin position="171"/>
        <end position="196"/>
    </location>
</feature>
<accession>A0A6J2TI98</accession>
<keyword evidence="3" id="KW-0677">Repeat</keyword>
<dbReference type="InterPro" id="IPR013087">
    <property type="entry name" value="Znf_C2H2_type"/>
</dbReference>
<keyword evidence="6" id="KW-0238">DNA-binding</keyword>
<keyword evidence="4 8" id="KW-0863">Zinc-finger</keyword>
<feature type="binding site" evidence="9">
    <location>
        <position position="10"/>
    </location>
    <ligand>
        <name>Zn(2+)</name>
        <dbReference type="ChEBI" id="CHEBI:29105"/>
    </ligand>
</feature>
<dbReference type="InterPro" id="IPR012934">
    <property type="entry name" value="Znf_AD"/>
</dbReference>
<dbReference type="OrthoDB" id="6077919at2759"/>
<evidence type="ECO:0000256" key="7">
    <source>
        <dbReference type="ARBA" id="ARBA00023242"/>
    </source>
</evidence>
<protein>
    <submittedName>
        <fullName evidence="14">Zinc finger protein 391</fullName>
    </submittedName>
</protein>
<dbReference type="InterPro" id="IPR050331">
    <property type="entry name" value="Zinc_finger"/>
</dbReference>
<keyword evidence="13" id="KW-1185">Reference proteome</keyword>
<dbReference type="InterPro" id="IPR036236">
    <property type="entry name" value="Znf_C2H2_sf"/>
</dbReference>
<evidence type="ECO:0000256" key="6">
    <source>
        <dbReference type="ARBA" id="ARBA00023125"/>
    </source>
</evidence>
<evidence type="ECO:0000256" key="4">
    <source>
        <dbReference type="ARBA" id="ARBA00022771"/>
    </source>
</evidence>
<dbReference type="PANTHER" id="PTHR16515">
    <property type="entry name" value="PR DOMAIN ZINC FINGER PROTEIN"/>
    <property type="match status" value="1"/>
</dbReference>
<keyword evidence="7" id="KW-0539">Nucleus</keyword>
<organism evidence="13 14">
    <name type="scientific">Drosophila lebanonensis</name>
    <name type="common">Fruit fly</name>
    <name type="synonym">Scaptodrosophila lebanonensis</name>
    <dbReference type="NCBI Taxonomy" id="7225"/>
    <lineage>
        <taxon>Eukaryota</taxon>
        <taxon>Metazoa</taxon>
        <taxon>Ecdysozoa</taxon>
        <taxon>Arthropoda</taxon>
        <taxon>Hexapoda</taxon>
        <taxon>Insecta</taxon>
        <taxon>Pterygota</taxon>
        <taxon>Neoptera</taxon>
        <taxon>Endopterygota</taxon>
        <taxon>Diptera</taxon>
        <taxon>Brachycera</taxon>
        <taxon>Muscomorpha</taxon>
        <taxon>Ephydroidea</taxon>
        <taxon>Drosophilidae</taxon>
        <taxon>Scaptodrosophila</taxon>
    </lineage>
</organism>
<reference evidence="14" key="1">
    <citation type="submission" date="2025-08" db="UniProtKB">
        <authorList>
            <consortium name="RefSeq"/>
        </authorList>
    </citation>
    <scope>IDENTIFICATION</scope>
    <source>
        <strain evidence="14">11010-0011.00</strain>
        <tissue evidence="14">Whole body</tissue>
    </source>
</reference>
<dbReference type="FunFam" id="3.30.160.60:FF:002343">
    <property type="entry name" value="Zinc finger protein 33A"/>
    <property type="match status" value="1"/>
</dbReference>
<dbReference type="FunFam" id="3.30.160.60:FF:000176">
    <property type="entry name" value="zinc finger protein 70"/>
    <property type="match status" value="1"/>
</dbReference>
<dbReference type="RefSeq" id="XP_030374747.1">
    <property type="nucleotide sequence ID" value="XM_030518887.1"/>
</dbReference>
<proteinExistence type="predicted"/>
<dbReference type="GO" id="GO:0003677">
    <property type="term" value="F:DNA binding"/>
    <property type="evidence" value="ECO:0007669"/>
    <property type="project" value="UniProtKB-KW"/>
</dbReference>
<feature type="domain" description="C2H2-type" evidence="11">
    <location>
        <begin position="379"/>
        <end position="406"/>
    </location>
</feature>
<dbReference type="AlphaFoldDB" id="A0A6J2TI98"/>
<dbReference type="SMART" id="SM00868">
    <property type="entry name" value="zf-AD"/>
    <property type="match status" value="1"/>
</dbReference>
<evidence type="ECO:0000256" key="1">
    <source>
        <dbReference type="ARBA" id="ARBA00004123"/>
    </source>
</evidence>
<feature type="domain" description="C2H2-type" evidence="11">
    <location>
        <begin position="407"/>
        <end position="434"/>
    </location>
</feature>
<dbReference type="InterPro" id="IPR022755">
    <property type="entry name" value="Znf_C2H2_jaz"/>
</dbReference>
<feature type="domain" description="C2H2-type" evidence="11">
    <location>
        <begin position="323"/>
        <end position="350"/>
    </location>
</feature>
<keyword evidence="2 9" id="KW-0479">Metal-binding</keyword>
<evidence type="ECO:0000259" key="11">
    <source>
        <dbReference type="PROSITE" id="PS50157"/>
    </source>
</evidence>
<evidence type="ECO:0000256" key="10">
    <source>
        <dbReference type="SAM" id="MobiDB-lite"/>
    </source>
</evidence>
<name>A0A6J2TI98_DROLE</name>
<gene>
    <name evidence="14" type="primary">LOC115624263</name>
</gene>
<dbReference type="CTD" id="41394"/>
<dbReference type="GeneID" id="115624263"/>
<dbReference type="GO" id="GO:0008270">
    <property type="term" value="F:zinc ion binding"/>
    <property type="evidence" value="ECO:0007669"/>
    <property type="project" value="UniProtKB-UniRule"/>
</dbReference>
<dbReference type="FunFam" id="3.30.160.60:FF:000446">
    <property type="entry name" value="Zinc finger protein"/>
    <property type="match status" value="1"/>
</dbReference>
<comment type="subcellular location">
    <subcellularLocation>
        <location evidence="1">Nucleus</location>
    </subcellularLocation>
</comment>
<feature type="domain" description="C2H2-type" evidence="11">
    <location>
        <begin position="351"/>
        <end position="378"/>
    </location>
</feature>
<dbReference type="SUPFAM" id="SSF57716">
    <property type="entry name" value="Glucocorticoid receptor-like (DNA-binding domain)"/>
    <property type="match status" value="1"/>
</dbReference>
<dbReference type="Pfam" id="PF00096">
    <property type="entry name" value="zf-C2H2"/>
    <property type="match status" value="4"/>
</dbReference>
<dbReference type="PANTHER" id="PTHR16515:SF66">
    <property type="entry name" value="C2H2-TYPE DOMAIN-CONTAINING PROTEIN"/>
    <property type="match status" value="1"/>
</dbReference>
<evidence type="ECO:0000256" key="5">
    <source>
        <dbReference type="ARBA" id="ARBA00022833"/>
    </source>
</evidence>
<feature type="domain" description="ZAD" evidence="12">
    <location>
        <begin position="8"/>
        <end position="80"/>
    </location>
</feature>
<sequence>MEISIKWNMCRTCTCRRTSDLQPLFNDEKIAQKLREYAGVIVEKNDGLPDKICAVCINALQVTHQFLSKCKKSDEHLKTVVNHAMSTRNCFSILTSPDFEDDEGEVYDAAVGKSATRTRKQALSDRQVDVKYRRIKIMPRSESIIAKNEPKEEVVLDQVVVEETNVTDLVDATSAAESGHSKPGSETDADADTDASEIITIERYSSLSETLKKESKQKANNSDDYIIYVNEGAEKNVYTSASDENSDNDHTMADVDVVNENSSCKFEENNATTKNDDNAYILNAAQSAEEIIEEDDDELIYESGTNSETHMVDLGGACKPARFSCPVCANTFPKQSQLQYHLRLHSNEKNHECELCGKRFTATCNLTTHMRTHTGEKPYECGFCHRRFSDRSTVRKHERIHTNERPFKCGICHKAFSLASTLKAHEAVHSNAKPYRCVTCNKGFKLPHQLKAHENTHVHRCEAGMKYR</sequence>
<dbReference type="Proteomes" id="UP000504634">
    <property type="component" value="Unplaced"/>
</dbReference>
<feature type="binding site" evidence="9">
    <location>
        <position position="13"/>
    </location>
    <ligand>
        <name>Zn(2+)</name>
        <dbReference type="ChEBI" id="CHEBI:29105"/>
    </ligand>
</feature>
<feature type="binding site" evidence="9">
    <location>
        <position position="53"/>
    </location>
    <ligand>
        <name>Zn(2+)</name>
        <dbReference type="ChEBI" id="CHEBI:29105"/>
    </ligand>
</feature>
<evidence type="ECO:0000313" key="14">
    <source>
        <dbReference type="RefSeq" id="XP_030374747.1"/>
    </source>
</evidence>
<feature type="binding site" evidence="9">
    <location>
        <position position="56"/>
    </location>
    <ligand>
        <name>Zn(2+)</name>
        <dbReference type="ChEBI" id="CHEBI:29105"/>
    </ligand>
</feature>
<keyword evidence="5 9" id="KW-0862">Zinc</keyword>
<dbReference type="Gene3D" id="3.40.1800.20">
    <property type="match status" value="1"/>
</dbReference>
<dbReference type="Pfam" id="PF12171">
    <property type="entry name" value="zf-C2H2_jaz"/>
    <property type="match status" value="1"/>
</dbReference>
<dbReference type="Pfam" id="PF07776">
    <property type="entry name" value="zf-AD"/>
    <property type="match status" value="1"/>
</dbReference>
<dbReference type="SMART" id="SM00355">
    <property type="entry name" value="ZnF_C2H2"/>
    <property type="match status" value="5"/>
</dbReference>